<dbReference type="Pfam" id="PF00072">
    <property type="entry name" value="Response_reg"/>
    <property type="match status" value="1"/>
</dbReference>
<dbReference type="Gene3D" id="3.30.450.20">
    <property type="entry name" value="PAS domain"/>
    <property type="match status" value="1"/>
</dbReference>
<keyword evidence="6" id="KW-0902">Two-component regulatory system</keyword>
<dbReference type="EC" id="2.7.13.3" evidence="2"/>
<dbReference type="GO" id="GO:0000160">
    <property type="term" value="P:phosphorelay signal transduction system"/>
    <property type="evidence" value="ECO:0007669"/>
    <property type="project" value="UniProtKB-KW"/>
</dbReference>
<dbReference type="NCBIfam" id="TIGR00229">
    <property type="entry name" value="sensory_box"/>
    <property type="match status" value="1"/>
</dbReference>
<feature type="domain" description="PAS" evidence="10">
    <location>
        <begin position="131"/>
        <end position="182"/>
    </location>
</feature>
<dbReference type="AlphaFoldDB" id="A0ABD6CEE8"/>
<evidence type="ECO:0000259" key="10">
    <source>
        <dbReference type="PROSITE" id="PS50112"/>
    </source>
</evidence>
<dbReference type="InterPro" id="IPR036890">
    <property type="entry name" value="HATPase_C_sf"/>
</dbReference>
<comment type="catalytic activity">
    <reaction evidence="1">
        <text>ATP + protein L-histidine = ADP + protein N-phospho-L-histidine.</text>
        <dbReference type="EC" id="2.7.13.3"/>
    </reaction>
</comment>
<comment type="caution">
    <text evidence="11">The sequence shown here is derived from an EMBL/GenBank/DDBJ whole genome shotgun (WGS) entry which is preliminary data.</text>
</comment>
<dbReference type="EMBL" id="JBHUDJ010000003">
    <property type="protein sequence ID" value="MFD1587592.1"/>
    <property type="molecule type" value="Genomic_DNA"/>
</dbReference>
<dbReference type="InterPro" id="IPR004358">
    <property type="entry name" value="Sig_transdc_His_kin-like_C"/>
</dbReference>
<keyword evidence="4" id="KW-0808">Transferase</keyword>
<dbReference type="SUPFAM" id="SSF55785">
    <property type="entry name" value="PYP-like sensor domain (PAS domain)"/>
    <property type="match status" value="1"/>
</dbReference>
<evidence type="ECO:0000256" key="7">
    <source>
        <dbReference type="PROSITE-ProRule" id="PRU00169"/>
    </source>
</evidence>
<dbReference type="SUPFAM" id="SSF52172">
    <property type="entry name" value="CheY-like"/>
    <property type="match status" value="1"/>
</dbReference>
<organism evidence="11 12">
    <name type="scientific">Halorientalis brevis</name>
    <dbReference type="NCBI Taxonomy" id="1126241"/>
    <lineage>
        <taxon>Archaea</taxon>
        <taxon>Methanobacteriati</taxon>
        <taxon>Methanobacteriota</taxon>
        <taxon>Stenosarchaea group</taxon>
        <taxon>Halobacteria</taxon>
        <taxon>Halobacteriales</taxon>
        <taxon>Haloarculaceae</taxon>
        <taxon>Halorientalis</taxon>
    </lineage>
</organism>
<proteinExistence type="predicted"/>
<feature type="domain" description="Response regulatory" evidence="9">
    <location>
        <begin position="6"/>
        <end position="121"/>
    </location>
</feature>
<dbReference type="SUPFAM" id="SSF47384">
    <property type="entry name" value="Homodimeric domain of signal transducing histidine kinase"/>
    <property type="match status" value="1"/>
</dbReference>
<dbReference type="Pfam" id="PF02518">
    <property type="entry name" value="HATPase_c"/>
    <property type="match status" value="1"/>
</dbReference>
<dbReference type="PROSITE" id="PS50110">
    <property type="entry name" value="RESPONSE_REGULATORY"/>
    <property type="match status" value="1"/>
</dbReference>
<dbReference type="SMART" id="SM00388">
    <property type="entry name" value="HisKA"/>
    <property type="match status" value="1"/>
</dbReference>
<dbReference type="InterPro" id="IPR005467">
    <property type="entry name" value="His_kinase_dom"/>
</dbReference>
<dbReference type="SMART" id="SM00091">
    <property type="entry name" value="PAS"/>
    <property type="match status" value="1"/>
</dbReference>
<evidence type="ECO:0000259" key="8">
    <source>
        <dbReference type="PROSITE" id="PS50109"/>
    </source>
</evidence>
<dbReference type="GO" id="GO:0004673">
    <property type="term" value="F:protein histidine kinase activity"/>
    <property type="evidence" value="ECO:0007669"/>
    <property type="project" value="UniProtKB-EC"/>
</dbReference>
<dbReference type="PANTHER" id="PTHR43711:SF1">
    <property type="entry name" value="HISTIDINE KINASE 1"/>
    <property type="match status" value="1"/>
</dbReference>
<dbReference type="InterPro" id="IPR000014">
    <property type="entry name" value="PAS"/>
</dbReference>
<dbReference type="Pfam" id="PF00512">
    <property type="entry name" value="HisKA"/>
    <property type="match status" value="1"/>
</dbReference>
<dbReference type="Gene3D" id="1.10.287.130">
    <property type="match status" value="1"/>
</dbReference>
<evidence type="ECO:0000313" key="12">
    <source>
        <dbReference type="Proteomes" id="UP001597119"/>
    </source>
</evidence>
<dbReference type="InterPro" id="IPR035965">
    <property type="entry name" value="PAS-like_dom_sf"/>
</dbReference>
<dbReference type="PROSITE" id="PS50112">
    <property type="entry name" value="PAS"/>
    <property type="match status" value="1"/>
</dbReference>
<gene>
    <name evidence="11" type="ORF">ACFR9U_11395</name>
</gene>
<protein>
    <recommendedName>
        <fullName evidence="2">histidine kinase</fullName>
        <ecNumber evidence="2">2.7.13.3</ecNumber>
    </recommendedName>
</protein>
<dbReference type="SMART" id="SM00387">
    <property type="entry name" value="HATPase_c"/>
    <property type="match status" value="1"/>
</dbReference>
<dbReference type="SMART" id="SM00448">
    <property type="entry name" value="REC"/>
    <property type="match status" value="1"/>
</dbReference>
<evidence type="ECO:0000256" key="3">
    <source>
        <dbReference type="ARBA" id="ARBA00022553"/>
    </source>
</evidence>
<accession>A0ABD6CEE8</accession>
<dbReference type="Gene3D" id="3.40.50.2300">
    <property type="match status" value="1"/>
</dbReference>
<keyword evidence="3 7" id="KW-0597">Phosphoprotein</keyword>
<evidence type="ECO:0000256" key="2">
    <source>
        <dbReference type="ARBA" id="ARBA00012438"/>
    </source>
</evidence>
<feature type="domain" description="Histidine kinase" evidence="8">
    <location>
        <begin position="261"/>
        <end position="450"/>
    </location>
</feature>
<keyword evidence="5" id="KW-0418">Kinase</keyword>
<dbReference type="CDD" id="cd00156">
    <property type="entry name" value="REC"/>
    <property type="match status" value="1"/>
</dbReference>
<dbReference type="RefSeq" id="WP_247372844.1">
    <property type="nucleotide sequence ID" value="NZ_JALLGV010000001.1"/>
</dbReference>
<dbReference type="CDD" id="cd00130">
    <property type="entry name" value="PAS"/>
    <property type="match status" value="1"/>
</dbReference>
<dbReference type="Proteomes" id="UP001597119">
    <property type="component" value="Unassembled WGS sequence"/>
</dbReference>
<reference evidence="11 12" key="1">
    <citation type="journal article" date="2019" name="Int. J. Syst. Evol. Microbiol.">
        <title>The Global Catalogue of Microorganisms (GCM) 10K type strain sequencing project: providing services to taxonomists for standard genome sequencing and annotation.</title>
        <authorList>
            <consortium name="The Broad Institute Genomics Platform"/>
            <consortium name="The Broad Institute Genome Sequencing Center for Infectious Disease"/>
            <person name="Wu L."/>
            <person name="Ma J."/>
        </authorList>
    </citation>
    <scope>NUCLEOTIDE SEQUENCE [LARGE SCALE GENOMIC DNA]</scope>
    <source>
        <strain evidence="11 12">CGMCC 1.12125</strain>
    </source>
</reference>
<evidence type="ECO:0000313" key="11">
    <source>
        <dbReference type="EMBL" id="MFD1587592.1"/>
    </source>
</evidence>
<evidence type="ECO:0000256" key="5">
    <source>
        <dbReference type="ARBA" id="ARBA00022777"/>
    </source>
</evidence>
<dbReference type="PROSITE" id="PS50109">
    <property type="entry name" value="HIS_KIN"/>
    <property type="match status" value="1"/>
</dbReference>
<dbReference type="Pfam" id="PF08448">
    <property type="entry name" value="PAS_4"/>
    <property type="match status" value="1"/>
</dbReference>
<dbReference type="InterPro" id="IPR011006">
    <property type="entry name" value="CheY-like_superfamily"/>
</dbReference>
<dbReference type="PANTHER" id="PTHR43711">
    <property type="entry name" value="TWO-COMPONENT HISTIDINE KINASE"/>
    <property type="match status" value="1"/>
</dbReference>
<dbReference type="InterPro" id="IPR001789">
    <property type="entry name" value="Sig_transdc_resp-reg_receiver"/>
</dbReference>
<dbReference type="InterPro" id="IPR050736">
    <property type="entry name" value="Sensor_HK_Regulatory"/>
</dbReference>
<dbReference type="InterPro" id="IPR036097">
    <property type="entry name" value="HisK_dim/P_sf"/>
</dbReference>
<sequence>MSEDIRLLMVDDSEFFAEMTAQTLREEHGMTTFWETSAEDALAFLDDTEIDCIVSDYEMPGANGLEFLEMVTERHGDVPFILLTGRGTEEIASRAIAAGVSDYILKLEVVEDQQYQQLANRVRSAVTQRRAQRRYELLVNNTPDAVAQVAADGEIIAANPAMAEFASVSREELVGRDIVEQLPDGIGNQWLTVGQTVIEERTAQRTETEFDGRHFHNIFAPVDIRTERDTFQLIARDVTERVERERELERQNERLDEFASMVSHDLRNPLDVAEMNLSMLAEQFDERPAEFDRIEASHQRMATLIDDVLTLARQGATVEDPEPTPLEQTIQQVWPYVESGETDLVVDATGTIEADAGRFQELLSNIFRNAVEHGDAATITVNTLEDGFYVADDGRGIPESERDNVFDTGYSTADDGTGFGLAIVEQIADAHGWTVSVTASDEGGARFEITGVTYL</sequence>
<name>A0ABD6CEE8_9EURY</name>
<evidence type="ECO:0000256" key="1">
    <source>
        <dbReference type="ARBA" id="ARBA00000085"/>
    </source>
</evidence>
<dbReference type="InterPro" id="IPR003661">
    <property type="entry name" value="HisK_dim/P_dom"/>
</dbReference>
<evidence type="ECO:0000256" key="4">
    <source>
        <dbReference type="ARBA" id="ARBA00022679"/>
    </source>
</evidence>
<dbReference type="CDD" id="cd00075">
    <property type="entry name" value="HATPase"/>
    <property type="match status" value="1"/>
</dbReference>
<dbReference type="InterPro" id="IPR013656">
    <property type="entry name" value="PAS_4"/>
</dbReference>
<feature type="modified residue" description="4-aspartylphosphate" evidence="7">
    <location>
        <position position="56"/>
    </location>
</feature>
<evidence type="ECO:0000259" key="9">
    <source>
        <dbReference type="PROSITE" id="PS50110"/>
    </source>
</evidence>
<dbReference type="InterPro" id="IPR003594">
    <property type="entry name" value="HATPase_dom"/>
</dbReference>
<dbReference type="PRINTS" id="PR00344">
    <property type="entry name" value="BCTRLSENSOR"/>
</dbReference>
<keyword evidence="12" id="KW-1185">Reference proteome</keyword>
<dbReference type="SUPFAM" id="SSF55874">
    <property type="entry name" value="ATPase domain of HSP90 chaperone/DNA topoisomerase II/histidine kinase"/>
    <property type="match status" value="1"/>
</dbReference>
<evidence type="ECO:0000256" key="6">
    <source>
        <dbReference type="ARBA" id="ARBA00023012"/>
    </source>
</evidence>
<dbReference type="Gene3D" id="3.30.565.10">
    <property type="entry name" value="Histidine kinase-like ATPase, C-terminal domain"/>
    <property type="match status" value="1"/>
</dbReference>
<dbReference type="CDD" id="cd00082">
    <property type="entry name" value="HisKA"/>
    <property type="match status" value="1"/>
</dbReference>